<feature type="compositionally biased region" description="Basic and acidic residues" evidence="4">
    <location>
        <begin position="520"/>
        <end position="540"/>
    </location>
</feature>
<dbReference type="SMART" id="SM00292">
    <property type="entry name" value="BRCT"/>
    <property type="match status" value="2"/>
</dbReference>
<feature type="compositionally biased region" description="Basic and acidic residues" evidence="4">
    <location>
        <begin position="289"/>
        <end position="305"/>
    </location>
</feature>
<dbReference type="InterPro" id="IPR001357">
    <property type="entry name" value="BRCT_dom"/>
</dbReference>
<protein>
    <recommendedName>
        <fullName evidence="5">BRCT domain-containing protein</fullName>
    </recommendedName>
</protein>
<dbReference type="PROSITE" id="PS50172">
    <property type="entry name" value="BRCT"/>
    <property type="match status" value="1"/>
</dbReference>
<dbReference type="EMBL" id="HBKN01007897">
    <property type="protein sequence ID" value="CAE2266112.1"/>
    <property type="molecule type" value="Transcribed_RNA"/>
</dbReference>
<feature type="region of interest" description="Disordered" evidence="4">
    <location>
        <begin position="31"/>
        <end position="76"/>
    </location>
</feature>
<dbReference type="PANTHER" id="PTHR23196:SF1">
    <property type="entry name" value="PAX-INTERACTING PROTEIN 1"/>
    <property type="match status" value="1"/>
</dbReference>
<evidence type="ECO:0000256" key="2">
    <source>
        <dbReference type="ARBA" id="ARBA00022763"/>
    </source>
</evidence>
<feature type="compositionally biased region" description="Basic and acidic residues" evidence="4">
    <location>
        <begin position="444"/>
        <end position="459"/>
    </location>
</feature>
<feature type="compositionally biased region" description="Acidic residues" evidence="4">
    <location>
        <begin position="382"/>
        <end position="393"/>
    </location>
</feature>
<organism evidence="6">
    <name type="scientific">Guillardia theta</name>
    <name type="common">Cryptophyte</name>
    <name type="synonym">Cryptomonas phi</name>
    <dbReference type="NCBI Taxonomy" id="55529"/>
    <lineage>
        <taxon>Eukaryota</taxon>
        <taxon>Cryptophyceae</taxon>
        <taxon>Pyrenomonadales</taxon>
        <taxon>Geminigeraceae</taxon>
        <taxon>Guillardia</taxon>
    </lineage>
</organism>
<feature type="domain" description="BRCT" evidence="5">
    <location>
        <begin position="570"/>
        <end position="649"/>
    </location>
</feature>
<keyword evidence="3" id="KW-0539">Nucleus</keyword>
<dbReference type="Gene3D" id="3.40.50.10190">
    <property type="entry name" value="BRCT domain"/>
    <property type="match status" value="1"/>
</dbReference>
<evidence type="ECO:0000256" key="4">
    <source>
        <dbReference type="SAM" id="MobiDB-lite"/>
    </source>
</evidence>
<proteinExistence type="predicted"/>
<feature type="compositionally biased region" description="Basic and acidic residues" evidence="4">
    <location>
        <begin position="314"/>
        <end position="324"/>
    </location>
</feature>
<comment type="subcellular location">
    <subcellularLocation>
        <location evidence="1">Nucleus</location>
    </subcellularLocation>
</comment>
<dbReference type="PANTHER" id="PTHR23196">
    <property type="entry name" value="PAX TRANSCRIPTION ACTIVATION DOMAIN INTERACTING PROTEIN"/>
    <property type="match status" value="1"/>
</dbReference>
<feature type="compositionally biased region" description="Basic and acidic residues" evidence="4">
    <location>
        <begin position="196"/>
        <end position="214"/>
    </location>
</feature>
<feature type="compositionally biased region" description="Basic and acidic residues" evidence="4">
    <location>
        <begin position="176"/>
        <end position="187"/>
    </location>
</feature>
<dbReference type="InterPro" id="IPR051579">
    <property type="entry name" value="DDR_Transcriptional_Reg"/>
</dbReference>
<feature type="region of interest" description="Disordered" evidence="4">
    <location>
        <begin position="176"/>
        <end position="562"/>
    </location>
</feature>
<sequence>MEIEIAAQSFLDSVERLRGLPHAFALAQPAAFGPAPTLNGSPTRGMPNRDNEEQEQAVRHSGGEDRGTKRRGQGLNSAAIQDEIEAEIQIKILGKVFHPGEYQISDLHGEHLAICIAGATCYGQLINARCILKRKVQVGGRSSHGSPTFCSSEEGLAEDCIPDSDGEEEACGDRELGAQSCRDDGQVKSRRTLQVTDRRGEDDRTGRKTVEGTRRSLNMSPLGPPDCTPDRGHGLTLPTAASRGKEGNHRIVTREPYDPAPESVDLFASDAENQLSDNPRKAHHAFQMSREEMEKVRSRSGERLHASSASHSHARQDAQDHRGAQADGTAGVKRPGKKGGWGGVSAIYDLPDSDEQRADRDESPNIFEDDTPALARASTGMQEEEDGEEEEGQREEQWREEEVSGRGKRTRKQEVITTKAQAKRSKISPTIASDPPPTISQLRCSREARGSHRRADDRLLSPPSASRQLGSCTEGEAETSPGETQQSLRVAGKGNKTPTAGKGHETPSAGKGLKTPSACKVEKNGAGREPRTSPAEKQHEASPSADADGGSPMTRRRGSPTKKGAIKPCILLVGFAGDELDDLNRKVKDLGGEVAQHPEKCSHIVALRLKTSFKLLAALVLGHKLVLSRDWVDKSHKKKTWQDEETFWLKDRQTEERHNFNLQRRCKEASPLLFKNIHFTLSNDFPMKEEEAKFLIEKAGGTLRKKGTEGSIQLVGAEGKSSKAGGGRRKFTVDFIRDSILQNKLMWSSGVVA</sequence>
<dbReference type="InterPro" id="IPR036420">
    <property type="entry name" value="BRCT_dom_sf"/>
</dbReference>
<gene>
    <name evidence="6" type="ORF">GTHE00462_LOCUS6255</name>
</gene>
<feature type="compositionally biased region" description="Basic and acidic residues" evidence="4">
    <location>
        <begin position="394"/>
        <end position="405"/>
    </location>
</feature>
<feature type="compositionally biased region" description="Basic and acidic residues" evidence="4">
    <location>
        <begin position="47"/>
        <end position="67"/>
    </location>
</feature>
<dbReference type="GO" id="GO:0005634">
    <property type="term" value="C:nucleus"/>
    <property type="evidence" value="ECO:0007669"/>
    <property type="project" value="UniProtKB-SubCell"/>
</dbReference>
<evidence type="ECO:0000256" key="3">
    <source>
        <dbReference type="ARBA" id="ARBA00023242"/>
    </source>
</evidence>
<dbReference type="SUPFAM" id="SSF52113">
    <property type="entry name" value="BRCT domain"/>
    <property type="match status" value="1"/>
</dbReference>
<dbReference type="AlphaFoldDB" id="A0A7S4JKA4"/>
<feature type="compositionally biased region" description="Basic and acidic residues" evidence="4">
    <location>
        <begin position="354"/>
        <end position="363"/>
    </location>
</feature>
<feature type="compositionally biased region" description="Basic and acidic residues" evidence="4">
    <location>
        <begin position="243"/>
        <end position="257"/>
    </location>
</feature>
<evidence type="ECO:0000259" key="5">
    <source>
        <dbReference type="PROSITE" id="PS50172"/>
    </source>
</evidence>
<reference evidence="6" key="1">
    <citation type="submission" date="2021-01" db="EMBL/GenBank/DDBJ databases">
        <authorList>
            <person name="Corre E."/>
            <person name="Pelletier E."/>
            <person name="Niang G."/>
            <person name="Scheremetjew M."/>
            <person name="Finn R."/>
            <person name="Kale V."/>
            <person name="Holt S."/>
            <person name="Cochrane G."/>
            <person name="Meng A."/>
            <person name="Brown T."/>
            <person name="Cohen L."/>
        </authorList>
    </citation>
    <scope>NUCLEOTIDE SEQUENCE</scope>
    <source>
        <strain evidence="6">CCMP 2712</strain>
    </source>
</reference>
<accession>A0A7S4JKA4</accession>
<dbReference type="GO" id="GO:0006974">
    <property type="term" value="P:DNA damage response"/>
    <property type="evidence" value="ECO:0007669"/>
    <property type="project" value="UniProtKB-KW"/>
</dbReference>
<evidence type="ECO:0000256" key="1">
    <source>
        <dbReference type="ARBA" id="ARBA00004123"/>
    </source>
</evidence>
<keyword evidence="2" id="KW-0227">DNA damage</keyword>
<name>A0A7S4JKA4_GUITH</name>
<evidence type="ECO:0000313" key="6">
    <source>
        <dbReference type="EMBL" id="CAE2266112.1"/>
    </source>
</evidence>